<comment type="caution">
    <text evidence="12">Lacks conserved residue(s) required for the propagation of feature annotation.</text>
</comment>
<dbReference type="FunFam" id="1.20.1420.30:FF:000008">
    <property type="entry name" value="Vacuolar cation/proton exchanger"/>
    <property type="match status" value="1"/>
</dbReference>
<dbReference type="Gene3D" id="1.20.1420.30">
    <property type="entry name" value="NCX, central ion-binding region"/>
    <property type="match status" value="2"/>
</dbReference>
<comment type="subcellular location">
    <subcellularLocation>
        <location evidence="1">Vacuole membrane</location>
        <topology evidence="1">Multi-pass membrane protein</topology>
    </subcellularLocation>
</comment>
<dbReference type="InterPro" id="IPR004837">
    <property type="entry name" value="NaCa_Exmemb"/>
</dbReference>
<dbReference type="GO" id="GO:0009705">
    <property type="term" value="C:plant-type vacuole membrane"/>
    <property type="evidence" value="ECO:0007669"/>
    <property type="project" value="TreeGrafter"/>
</dbReference>
<feature type="transmembrane region" description="Helical" evidence="12">
    <location>
        <begin position="145"/>
        <end position="166"/>
    </location>
</feature>
<evidence type="ECO:0000256" key="1">
    <source>
        <dbReference type="ARBA" id="ARBA00004128"/>
    </source>
</evidence>
<dbReference type="GO" id="GO:0015369">
    <property type="term" value="F:calcium:proton antiporter activity"/>
    <property type="evidence" value="ECO:0007669"/>
    <property type="project" value="UniProtKB-UniRule"/>
</dbReference>
<evidence type="ECO:0000256" key="9">
    <source>
        <dbReference type="ARBA" id="ARBA00022989"/>
    </source>
</evidence>
<evidence type="ECO:0000259" key="14">
    <source>
        <dbReference type="Pfam" id="PF01699"/>
    </source>
</evidence>
<feature type="transmembrane region" description="Helical" evidence="12">
    <location>
        <begin position="398"/>
        <end position="424"/>
    </location>
</feature>
<sequence>MSSITMEPSQNLSLIENGGRSCGCDGGSGSDKRTQTTETAEISRRNRRTVQNLSATSLIRKRSDLKLISRVRWGFLRRILSNLQEVLLGTKLFLLFPAVPLAVVAHRYECPRAWVFALSLLGLIPLAERISFLTEQIAYYTGPTVGGLMNATCGNATEMIIAILAVGQRKMRIVKLSLLGSILSNLLFVLGTSLFCGGLSNLRKHQSFDRKQGDMNCILLYLALLCQTLPMILRLTTEEAGGTGANGNVLVPRIEEHVTTSEDGSFVVVLSRVSSFVMLFSYLAFLIFHLFSSRLSPPPPPPPQREEEEDVYDDDVSDKSEEEEEAVIGMWSAILWLVSMTLLVALLSDYLVSTIEDAADSWGLSVGFIGIILLPIVGNAAEHAGAVIFAFRNKLDITLGIALGSATQIALFVVPVTVLVAWTMGIEMDLNFNLLETACLALSIIVTSFTLQDGTSNYMKGLVLLMCYVVIAACFFVSKSPSTETNTTNHTMT</sequence>
<dbReference type="AlphaFoldDB" id="A0A6D2LAB3"/>
<feature type="transmembrane region" description="Helical" evidence="12">
    <location>
        <begin position="178"/>
        <end position="197"/>
    </location>
</feature>
<keyword evidence="6 12" id="KW-0109">Calcium transport</keyword>
<keyword evidence="7 12" id="KW-0812">Transmembrane</keyword>
<feature type="transmembrane region" description="Helical" evidence="12">
    <location>
        <begin position="273"/>
        <end position="291"/>
    </location>
</feature>
<evidence type="ECO:0000313" key="16">
    <source>
        <dbReference type="Proteomes" id="UP000467841"/>
    </source>
</evidence>
<dbReference type="PANTHER" id="PTHR31503:SF51">
    <property type="entry name" value="VACUOLAR CATION_PROTON EXCHANGER 4"/>
    <property type="match status" value="1"/>
</dbReference>
<evidence type="ECO:0000256" key="2">
    <source>
        <dbReference type="ARBA" id="ARBA00008248"/>
    </source>
</evidence>
<dbReference type="EMBL" id="CACVBM020001895">
    <property type="protein sequence ID" value="CAA7061838.1"/>
    <property type="molecule type" value="Genomic_DNA"/>
</dbReference>
<keyword evidence="5 12" id="KW-0926">Vacuole</keyword>
<dbReference type="PANTHER" id="PTHR31503">
    <property type="entry name" value="VACUOLAR CALCIUM ION TRANSPORTER"/>
    <property type="match status" value="1"/>
</dbReference>
<evidence type="ECO:0000256" key="12">
    <source>
        <dbReference type="RuleBase" id="RU365028"/>
    </source>
</evidence>
<reference evidence="15" key="1">
    <citation type="submission" date="2020-01" db="EMBL/GenBank/DDBJ databases">
        <authorList>
            <person name="Mishra B."/>
        </authorList>
    </citation>
    <scope>NUCLEOTIDE SEQUENCE [LARGE SCALE GENOMIC DNA]</scope>
</reference>
<dbReference type="Proteomes" id="UP000467841">
    <property type="component" value="Unassembled WGS sequence"/>
</dbReference>
<accession>A0A6D2LAB3</accession>
<keyword evidence="9 12" id="KW-1133">Transmembrane helix</keyword>
<evidence type="ECO:0000256" key="13">
    <source>
        <dbReference type="SAM" id="MobiDB-lite"/>
    </source>
</evidence>
<dbReference type="OrthoDB" id="1699231at2759"/>
<evidence type="ECO:0000256" key="3">
    <source>
        <dbReference type="ARBA" id="ARBA00022448"/>
    </source>
</evidence>
<dbReference type="NCBIfam" id="TIGR00846">
    <property type="entry name" value="caca2"/>
    <property type="match status" value="1"/>
</dbReference>
<keyword evidence="3 12" id="KW-0813">Transport</keyword>
<evidence type="ECO:0000256" key="6">
    <source>
        <dbReference type="ARBA" id="ARBA00022568"/>
    </source>
</evidence>
<evidence type="ECO:0000256" key="10">
    <source>
        <dbReference type="ARBA" id="ARBA00023065"/>
    </source>
</evidence>
<dbReference type="InterPro" id="IPR004713">
    <property type="entry name" value="CaH_exchang"/>
</dbReference>
<keyword evidence="16" id="KW-1185">Reference proteome</keyword>
<feature type="domain" description="Sodium/calcium exchanger membrane region" evidence="14">
    <location>
        <begin position="333"/>
        <end position="476"/>
    </location>
</feature>
<keyword evidence="4 12" id="KW-0050">Antiport</keyword>
<feature type="transmembrane region" description="Helical" evidence="12">
    <location>
        <begin position="86"/>
        <end position="108"/>
    </location>
</feature>
<dbReference type="InterPro" id="IPR044880">
    <property type="entry name" value="NCX_ion-bd_dom_sf"/>
</dbReference>
<organism evidence="15 16">
    <name type="scientific">Microthlaspi erraticum</name>
    <dbReference type="NCBI Taxonomy" id="1685480"/>
    <lineage>
        <taxon>Eukaryota</taxon>
        <taxon>Viridiplantae</taxon>
        <taxon>Streptophyta</taxon>
        <taxon>Embryophyta</taxon>
        <taxon>Tracheophyta</taxon>
        <taxon>Spermatophyta</taxon>
        <taxon>Magnoliopsida</taxon>
        <taxon>eudicotyledons</taxon>
        <taxon>Gunneridae</taxon>
        <taxon>Pentapetalae</taxon>
        <taxon>rosids</taxon>
        <taxon>malvids</taxon>
        <taxon>Brassicales</taxon>
        <taxon>Brassicaceae</taxon>
        <taxon>Coluteocarpeae</taxon>
        <taxon>Microthlaspi</taxon>
    </lineage>
</organism>
<feature type="region of interest" description="Disordered" evidence="13">
    <location>
        <begin position="297"/>
        <end position="318"/>
    </location>
</feature>
<keyword evidence="8 12" id="KW-0106">Calcium</keyword>
<evidence type="ECO:0000256" key="8">
    <source>
        <dbReference type="ARBA" id="ARBA00022837"/>
    </source>
</evidence>
<feature type="transmembrane region" description="Helical" evidence="12">
    <location>
        <begin position="114"/>
        <end position="133"/>
    </location>
</feature>
<dbReference type="GO" id="GO:0006874">
    <property type="term" value="P:intracellular calcium ion homeostasis"/>
    <property type="evidence" value="ECO:0007669"/>
    <property type="project" value="TreeGrafter"/>
</dbReference>
<evidence type="ECO:0000256" key="7">
    <source>
        <dbReference type="ARBA" id="ARBA00022692"/>
    </source>
</evidence>
<feature type="domain" description="Sodium/calcium exchanger membrane region" evidence="14">
    <location>
        <begin position="113"/>
        <end position="290"/>
    </location>
</feature>
<feature type="region of interest" description="Disordered" evidence="13">
    <location>
        <begin position="24"/>
        <end position="43"/>
    </location>
</feature>
<keyword evidence="11 12" id="KW-0472">Membrane</keyword>
<feature type="transmembrane region" description="Helical" evidence="12">
    <location>
        <begin position="367"/>
        <end position="391"/>
    </location>
</feature>
<feature type="compositionally biased region" description="Acidic residues" evidence="13">
    <location>
        <begin position="306"/>
        <end position="318"/>
    </location>
</feature>
<proteinExistence type="inferred from homology"/>
<comment type="caution">
    <text evidence="15">The sequence shown here is derived from an EMBL/GenBank/DDBJ whole genome shotgun (WGS) entry which is preliminary data.</text>
</comment>
<dbReference type="InterPro" id="IPR004798">
    <property type="entry name" value="CAX-like"/>
</dbReference>
<comment type="similarity">
    <text evidence="2">Belongs to the Ca(2+):cation antiporter (CaCA) (TC 2.A.19) family. Cation/proton exchanger (CAX) subfamily.</text>
</comment>
<feature type="transmembrane region" description="Helical" evidence="12">
    <location>
        <begin position="326"/>
        <end position="347"/>
    </location>
</feature>
<feature type="transmembrane region" description="Helical" evidence="12">
    <location>
        <begin position="458"/>
        <end position="478"/>
    </location>
</feature>
<gene>
    <name evidence="15" type="ORF">MERR_LOCUS49074</name>
</gene>
<feature type="transmembrane region" description="Helical" evidence="12">
    <location>
        <begin position="430"/>
        <end position="451"/>
    </location>
</feature>
<evidence type="ECO:0000313" key="15">
    <source>
        <dbReference type="EMBL" id="CAA7061838.1"/>
    </source>
</evidence>
<protein>
    <recommendedName>
        <fullName evidence="12">Vacuolar cation/proton exchanger</fullName>
    </recommendedName>
</protein>
<evidence type="ECO:0000256" key="5">
    <source>
        <dbReference type="ARBA" id="ARBA00022554"/>
    </source>
</evidence>
<evidence type="ECO:0000256" key="11">
    <source>
        <dbReference type="ARBA" id="ARBA00023136"/>
    </source>
</evidence>
<name>A0A6D2LAB3_9BRAS</name>
<comment type="function">
    <text evidence="12">Vacuolar cation/proton exchanger (CAX). Translocates Ca(2+) and other metal ions into vacuoles using the proton gradient formed by H(+)-ATPase and H(+)-pyrophosphatase.</text>
</comment>
<evidence type="ECO:0000256" key="4">
    <source>
        <dbReference type="ARBA" id="ARBA00022449"/>
    </source>
</evidence>
<keyword evidence="10 12" id="KW-0406">Ion transport</keyword>
<dbReference type="NCBIfam" id="TIGR00378">
    <property type="entry name" value="cax"/>
    <property type="match status" value="1"/>
</dbReference>
<dbReference type="Pfam" id="PF01699">
    <property type="entry name" value="Na_Ca_ex"/>
    <property type="match status" value="2"/>
</dbReference>